<evidence type="ECO:0000313" key="2">
    <source>
        <dbReference type="Proteomes" id="UP000000763"/>
    </source>
</evidence>
<dbReference type="EMBL" id="AP005752">
    <property type="protein sequence ID" value="BAC65408.1"/>
    <property type="molecule type" value="Genomic_DNA"/>
</dbReference>
<reference evidence="2" key="2">
    <citation type="journal article" date="2008" name="Nucleic Acids Res.">
        <title>The rice annotation project database (RAP-DB): 2008 update.</title>
        <authorList>
            <consortium name="The rice annotation project (RAP)"/>
        </authorList>
    </citation>
    <scope>GENOME REANNOTATION</scope>
    <source>
        <strain evidence="2">cv. Nipponbare</strain>
    </source>
</reference>
<organism evidence="1 2">
    <name type="scientific">Oryza sativa subsp. japonica</name>
    <name type="common">Rice</name>
    <dbReference type="NCBI Taxonomy" id="39947"/>
    <lineage>
        <taxon>Eukaryota</taxon>
        <taxon>Viridiplantae</taxon>
        <taxon>Streptophyta</taxon>
        <taxon>Embryophyta</taxon>
        <taxon>Tracheophyta</taxon>
        <taxon>Spermatophyta</taxon>
        <taxon>Magnoliopsida</taxon>
        <taxon>Liliopsida</taxon>
        <taxon>Poales</taxon>
        <taxon>Poaceae</taxon>
        <taxon>BOP clade</taxon>
        <taxon>Oryzoideae</taxon>
        <taxon>Oryzeae</taxon>
        <taxon>Oryzinae</taxon>
        <taxon>Oryza</taxon>
        <taxon>Oryza sativa</taxon>
    </lineage>
</organism>
<reference evidence="2" key="1">
    <citation type="journal article" date="2005" name="Nature">
        <title>The map-based sequence of the rice genome.</title>
        <authorList>
            <consortium name="International rice genome sequencing project (IRGSP)"/>
            <person name="Matsumoto T."/>
            <person name="Wu J."/>
            <person name="Kanamori H."/>
            <person name="Katayose Y."/>
            <person name="Fujisawa M."/>
            <person name="Namiki N."/>
            <person name="Mizuno H."/>
            <person name="Yamamoto K."/>
            <person name="Antonio B.A."/>
            <person name="Baba T."/>
            <person name="Sakata K."/>
            <person name="Nagamura Y."/>
            <person name="Aoki H."/>
            <person name="Arikawa K."/>
            <person name="Arita K."/>
            <person name="Bito T."/>
            <person name="Chiden Y."/>
            <person name="Fujitsuka N."/>
            <person name="Fukunaka R."/>
            <person name="Hamada M."/>
            <person name="Harada C."/>
            <person name="Hayashi A."/>
            <person name="Hijishita S."/>
            <person name="Honda M."/>
            <person name="Hosokawa S."/>
            <person name="Ichikawa Y."/>
            <person name="Idonuma A."/>
            <person name="Iijima M."/>
            <person name="Ikeda M."/>
            <person name="Ikeno M."/>
            <person name="Ito K."/>
            <person name="Ito S."/>
            <person name="Ito T."/>
            <person name="Ito Y."/>
            <person name="Ito Y."/>
            <person name="Iwabuchi A."/>
            <person name="Kamiya K."/>
            <person name="Karasawa W."/>
            <person name="Kurita K."/>
            <person name="Katagiri S."/>
            <person name="Kikuta A."/>
            <person name="Kobayashi H."/>
            <person name="Kobayashi N."/>
            <person name="Machita K."/>
            <person name="Maehara T."/>
            <person name="Masukawa M."/>
            <person name="Mizubayashi T."/>
            <person name="Mukai Y."/>
            <person name="Nagasaki H."/>
            <person name="Nagata Y."/>
            <person name="Naito S."/>
            <person name="Nakashima M."/>
            <person name="Nakama Y."/>
            <person name="Nakamichi Y."/>
            <person name="Nakamura M."/>
            <person name="Meguro A."/>
            <person name="Negishi M."/>
            <person name="Ohta I."/>
            <person name="Ohta T."/>
            <person name="Okamoto M."/>
            <person name="Ono N."/>
            <person name="Saji S."/>
            <person name="Sakaguchi M."/>
            <person name="Sakai K."/>
            <person name="Shibata M."/>
            <person name="Shimokawa T."/>
            <person name="Song J."/>
            <person name="Takazaki Y."/>
            <person name="Terasawa K."/>
            <person name="Tsugane M."/>
            <person name="Tsuji K."/>
            <person name="Ueda S."/>
            <person name="Waki K."/>
            <person name="Yamagata H."/>
            <person name="Yamamoto M."/>
            <person name="Yamamoto S."/>
            <person name="Yamane H."/>
            <person name="Yoshiki S."/>
            <person name="Yoshihara R."/>
            <person name="Yukawa K."/>
            <person name="Zhong H."/>
            <person name="Yano M."/>
            <person name="Yuan Q."/>
            <person name="Ouyang S."/>
            <person name="Liu J."/>
            <person name="Jones K.M."/>
            <person name="Gansberger K."/>
            <person name="Moffat K."/>
            <person name="Hill J."/>
            <person name="Bera J."/>
            <person name="Fadrosh D."/>
            <person name="Jin S."/>
            <person name="Johri S."/>
            <person name="Kim M."/>
            <person name="Overton L."/>
            <person name="Reardon M."/>
            <person name="Tsitrin T."/>
            <person name="Vuong H."/>
            <person name="Weaver B."/>
            <person name="Ciecko A."/>
            <person name="Tallon L."/>
            <person name="Jackson J."/>
            <person name="Pai G."/>
            <person name="Aken S.V."/>
            <person name="Utterback T."/>
            <person name="Reidmuller S."/>
            <person name="Feldblyum T."/>
            <person name="Hsiao J."/>
            <person name="Zismann V."/>
            <person name="Iobst S."/>
            <person name="de Vazeille A.R."/>
            <person name="Buell C.R."/>
            <person name="Ying K."/>
            <person name="Li Y."/>
            <person name="Lu T."/>
            <person name="Huang Y."/>
            <person name="Zhao Q."/>
            <person name="Feng Q."/>
            <person name="Zhang L."/>
            <person name="Zhu J."/>
            <person name="Weng Q."/>
            <person name="Mu J."/>
            <person name="Lu Y."/>
            <person name="Fan D."/>
            <person name="Liu Y."/>
            <person name="Guan J."/>
            <person name="Zhang Y."/>
            <person name="Yu S."/>
            <person name="Liu X."/>
            <person name="Zhang Y."/>
            <person name="Hong G."/>
            <person name="Han B."/>
            <person name="Choisne N."/>
            <person name="Demange N."/>
            <person name="Orjeda G."/>
            <person name="Samain S."/>
            <person name="Cattolico L."/>
            <person name="Pelletier E."/>
            <person name="Couloux A."/>
            <person name="Segurens B."/>
            <person name="Wincker P."/>
            <person name="D'Hont A."/>
            <person name="Scarpelli C."/>
            <person name="Weissenbach J."/>
            <person name="Salanoubat M."/>
            <person name="Quetier F."/>
            <person name="Yu Y."/>
            <person name="Kim H.R."/>
            <person name="Rambo T."/>
            <person name="Currie J."/>
            <person name="Collura K."/>
            <person name="Luo M."/>
            <person name="Yang T."/>
            <person name="Ammiraju J.S.S."/>
            <person name="Engler F."/>
            <person name="Soderlund C."/>
            <person name="Wing R.A."/>
            <person name="Palmer L.E."/>
            <person name="de la Bastide M."/>
            <person name="Spiegel L."/>
            <person name="Nascimento L."/>
            <person name="Zutavern T."/>
            <person name="O'Shaughnessy A."/>
            <person name="Dike S."/>
            <person name="Dedhia N."/>
            <person name="Preston R."/>
            <person name="Balija V."/>
            <person name="McCombie W.R."/>
            <person name="Chow T."/>
            <person name="Chen H."/>
            <person name="Chung M."/>
            <person name="Chen C."/>
            <person name="Shaw J."/>
            <person name="Wu H."/>
            <person name="Hsiao K."/>
            <person name="Chao Y."/>
            <person name="Chu M."/>
            <person name="Cheng C."/>
            <person name="Hour A."/>
            <person name="Lee P."/>
            <person name="Lin S."/>
            <person name="Lin Y."/>
            <person name="Liou J."/>
            <person name="Liu S."/>
            <person name="Hsing Y."/>
            <person name="Raghuvanshi S."/>
            <person name="Mohanty A."/>
            <person name="Bharti A.K."/>
            <person name="Gaur A."/>
            <person name="Gupta V."/>
            <person name="Kumar D."/>
            <person name="Ravi V."/>
            <person name="Vij S."/>
            <person name="Kapur A."/>
            <person name="Khurana P."/>
            <person name="Khurana P."/>
            <person name="Khurana J.P."/>
            <person name="Tyagi A.K."/>
            <person name="Gaikwad K."/>
            <person name="Singh A."/>
            <person name="Dalal V."/>
            <person name="Srivastava S."/>
            <person name="Dixit A."/>
            <person name="Pal A.K."/>
            <person name="Ghazi I.A."/>
            <person name="Yadav M."/>
            <person name="Pandit A."/>
            <person name="Bhargava A."/>
            <person name="Sureshbabu K."/>
            <person name="Batra K."/>
            <person name="Sharma T.R."/>
            <person name="Mohapatra T."/>
            <person name="Singh N.K."/>
            <person name="Messing J."/>
            <person name="Nelson A.B."/>
            <person name="Fuks G."/>
            <person name="Kavchok S."/>
            <person name="Keizer G."/>
            <person name="Linton E."/>
            <person name="Llaca V."/>
            <person name="Song R."/>
            <person name="Tanyolac B."/>
            <person name="Young S."/>
            <person name="Ho-Il K."/>
            <person name="Hahn J.H."/>
            <person name="Sangsakoo G."/>
            <person name="Vanavichit A."/>
            <person name="de Mattos Luiz.A.T."/>
            <person name="Zimmer P.D."/>
            <person name="Malone G."/>
            <person name="Dellagostin O."/>
            <person name="de Oliveira A.C."/>
            <person name="Bevan M."/>
            <person name="Bancroft I."/>
            <person name="Minx P."/>
            <person name="Cordum H."/>
            <person name="Wilson R."/>
            <person name="Cheng Z."/>
            <person name="Jin W."/>
            <person name="Jiang J."/>
            <person name="Leong S.A."/>
            <person name="Iwama H."/>
            <person name="Gojobori T."/>
            <person name="Itoh T."/>
            <person name="Niimura Y."/>
            <person name="Fujii Y."/>
            <person name="Habara T."/>
            <person name="Sakai H."/>
            <person name="Sato Y."/>
            <person name="Wilson G."/>
            <person name="Kumar K."/>
            <person name="McCouch S."/>
            <person name="Juretic N."/>
            <person name="Hoen D."/>
            <person name="Wright S."/>
            <person name="Bruskiewich R."/>
            <person name="Bureau T."/>
            <person name="Miyao A."/>
            <person name="Hirochika H."/>
            <person name="Nishikawa T."/>
            <person name="Kadowaki K."/>
            <person name="Sugiura M."/>
            <person name="Burr B."/>
            <person name="Sasaki T."/>
        </authorList>
    </citation>
    <scope>NUCLEOTIDE SEQUENCE [LARGE SCALE GENOMIC DNA]</scope>
    <source>
        <strain evidence="2">cv. Nipponbare</strain>
    </source>
</reference>
<name>Q84NS5_ORYSJ</name>
<accession>Q84NS5</accession>
<evidence type="ECO:0000313" key="1">
    <source>
        <dbReference type="EMBL" id="BAC65408.1"/>
    </source>
</evidence>
<gene>
    <name evidence="1" type="primary">OSJNBa0075N02.134</name>
</gene>
<dbReference type="Proteomes" id="UP000000763">
    <property type="component" value="Chromosome 7"/>
</dbReference>
<protein>
    <submittedName>
        <fullName evidence="1">Uncharacterized protein</fullName>
    </submittedName>
</protein>
<proteinExistence type="predicted"/>
<sequence>MEEGGIGHAEDGEGEEGEELKVLQVSLPDSSMSAPEILKFVMDADLYPNVSVAYRILLTVLVTSFS</sequence>
<dbReference type="AlphaFoldDB" id="Q84NS5"/>